<sequence>AKNIVTEKVEFAAYDPVRPTLTFSGDVAGEAKVGETIGLPRYTVSDDIPDSVTVYVYVMAPDGTKTKLTGDSLTLEKAGTYV</sequence>
<accession>A0A8I0L8J7</accession>
<feature type="non-terminal residue" evidence="1">
    <location>
        <position position="1"/>
    </location>
</feature>
<feature type="non-terminal residue" evidence="1">
    <location>
        <position position="82"/>
    </location>
</feature>
<organism evidence="1 2">
    <name type="scientific">Xanthomonas citri pv. citri</name>
    <dbReference type="NCBI Taxonomy" id="611301"/>
    <lineage>
        <taxon>Bacteria</taxon>
        <taxon>Pseudomonadati</taxon>
        <taxon>Pseudomonadota</taxon>
        <taxon>Gammaproteobacteria</taxon>
        <taxon>Lysobacterales</taxon>
        <taxon>Lysobacteraceae</taxon>
        <taxon>Xanthomonas</taxon>
    </lineage>
</organism>
<dbReference type="EMBL" id="JAABFR010000116">
    <property type="protein sequence ID" value="MBD4334843.1"/>
    <property type="molecule type" value="Genomic_DNA"/>
</dbReference>
<name>A0A8I0L8J7_XANCI</name>
<proteinExistence type="predicted"/>
<reference evidence="1" key="1">
    <citation type="submission" date="2020-01" db="EMBL/GenBank/DDBJ databases">
        <authorList>
            <person name="Richard D."/>
        </authorList>
    </citation>
    <scope>NUCLEOTIDE SEQUENCE</scope>
    <source>
        <strain evidence="1">JP541</strain>
    </source>
</reference>
<evidence type="ECO:0000313" key="2">
    <source>
        <dbReference type="Proteomes" id="UP000653002"/>
    </source>
</evidence>
<gene>
    <name evidence="1" type="ORF">GUH15_01875</name>
</gene>
<dbReference type="AlphaFoldDB" id="A0A8I0L8J7"/>
<evidence type="ECO:0000313" key="1">
    <source>
        <dbReference type="EMBL" id="MBD4334843.1"/>
    </source>
</evidence>
<protein>
    <submittedName>
        <fullName evidence="1">Uncharacterized protein</fullName>
    </submittedName>
</protein>
<comment type="caution">
    <text evidence="1">The sequence shown here is derived from an EMBL/GenBank/DDBJ whole genome shotgun (WGS) entry which is preliminary data.</text>
</comment>
<dbReference type="Proteomes" id="UP000653002">
    <property type="component" value="Unassembled WGS sequence"/>
</dbReference>